<comment type="caution">
    <text evidence="15">The sequence shown here is derived from an EMBL/GenBank/DDBJ whole genome shotgun (WGS) entry which is preliminary data.</text>
</comment>
<comment type="pathway">
    <text evidence="1">Lipid metabolism; fatty acid beta-oxidation.</text>
</comment>
<sequence length="673" mass="74424">MKPDWRLELDDRSIAWLHFDRADSNTNVLTAQALEALDEQLVAAAQQHPRGLVILSDKPSGFIAGADVKAFATLGDAAEAEALIHRAHEIFQRLESLSFPTVALIHGFCLGGGLELALACRYRVADTGPNTRIGFPEIRLGIFPGFGGTVRAARRMGHLRALELMLSARNLGAKQARRAGLVDLAVPGRQLRNAAVQLIEKPPARNPPPLLQRMAGWAPLRPAVAALLKKQVRQRVRPEHYPAPFRLIDHWRRSAGHSGEMYRSEAATVAELLTGETAQNLIRVFLLQDRLKSLAPREMPEVGHVHVVGGGVMGGDIAAWCVLKGLRVTLQDQAPEYLTRAVQRAHELFRKKLRDRYRVQEAVDRFVPDPDGLGAARAQVVIEAIYEDPDAKRALYASLEPRMDPEALLATNTSGIPLELLARDLAHPERFIGLHFFNPVAKMPLVEVVRDDQTPARTLDRATAFARRIGKLPLPVRSRPGFLVNRVLMPYLLEAVVLHEEGVKPELIDEAALAFGMPMGPIELSDTVGLDIALSVARELAEPFGLQVPGILGRMVEEKRLGRKSGRGFYRWEKGKAVKEKAQATPEQLAEWSDRLVLRLVNEAMACLREGIVEEADLVDAGVVFGTGFAPFRGGPLHWARQQGADRLVARFEALAREQGERFQPDEGWEMLT</sequence>
<dbReference type="EMBL" id="DROM01000327">
    <property type="protein sequence ID" value="HHH13661.1"/>
    <property type="molecule type" value="Genomic_DNA"/>
</dbReference>
<dbReference type="Proteomes" id="UP000886100">
    <property type="component" value="Unassembled WGS sequence"/>
</dbReference>
<dbReference type="GO" id="GO:0006635">
    <property type="term" value="P:fatty acid beta-oxidation"/>
    <property type="evidence" value="ECO:0007669"/>
    <property type="project" value="UniProtKB-UniPathway"/>
</dbReference>
<keyword evidence="6" id="KW-0442">Lipid degradation</keyword>
<dbReference type="GO" id="GO:0016509">
    <property type="term" value="F:long-chain (3S)-3-hydroxyacyl-CoA dehydrogenase (NAD+) activity"/>
    <property type="evidence" value="ECO:0007669"/>
    <property type="project" value="TreeGrafter"/>
</dbReference>
<dbReference type="PROSITE" id="PS00067">
    <property type="entry name" value="3HCDH"/>
    <property type="match status" value="1"/>
</dbReference>
<evidence type="ECO:0000256" key="12">
    <source>
        <dbReference type="ARBA" id="ARBA00049556"/>
    </source>
</evidence>
<dbReference type="CDD" id="cd06558">
    <property type="entry name" value="crotonase-like"/>
    <property type="match status" value="1"/>
</dbReference>
<evidence type="ECO:0000259" key="13">
    <source>
        <dbReference type="Pfam" id="PF00725"/>
    </source>
</evidence>
<evidence type="ECO:0000256" key="1">
    <source>
        <dbReference type="ARBA" id="ARBA00005005"/>
    </source>
</evidence>
<evidence type="ECO:0000256" key="9">
    <source>
        <dbReference type="ARBA" id="ARBA00023098"/>
    </source>
</evidence>
<keyword evidence="7" id="KW-0560">Oxidoreductase</keyword>
<proteinExistence type="inferred from homology"/>
<evidence type="ECO:0000259" key="14">
    <source>
        <dbReference type="Pfam" id="PF02737"/>
    </source>
</evidence>
<feature type="domain" description="3-hydroxyacyl-CoA dehydrogenase NAD binding" evidence="14">
    <location>
        <begin position="304"/>
        <end position="477"/>
    </location>
</feature>
<protein>
    <recommendedName>
        <fullName evidence="4">enoyl-CoA hydratase</fullName>
        <ecNumber evidence="4">4.2.1.17</ecNumber>
    </recommendedName>
</protein>
<dbReference type="PANTHER" id="PTHR43612">
    <property type="entry name" value="TRIFUNCTIONAL ENZYME SUBUNIT ALPHA"/>
    <property type="match status" value="1"/>
</dbReference>
<keyword evidence="8" id="KW-0520">NAD</keyword>
<gene>
    <name evidence="15" type="ORF">ENJ98_05440</name>
</gene>
<dbReference type="GO" id="GO:0070403">
    <property type="term" value="F:NAD+ binding"/>
    <property type="evidence" value="ECO:0007669"/>
    <property type="project" value="InterPro"/>
</dbReference>
<evidence type="ECO:0000256" key="6">
    <source>
        <dbReference type="ARBA" id="ARBA00022963"/>
    </source>
</evidence>
<comment type="similarity">
    <text evidence="2">In the central section; belongs to the 3-hydroxyacyl-CoA dehydrogenase family.</text>
</comment>
<keyword evidence="5" id="KW-0276">Fatty acid metabolism</keyword>
<organism evidence="15">
    <name type="scientific">Thiolapillus brandeum</name>
    <dbReference type="NCBI Taxonomy" id="1076588"/>
    <lineage>
        <taxon>Bacteria</taxon>
        <taxon>Pseudomonadati</taxon>
        <taxon>Pseudomonadota</taxon>
        <taxon>Gammaproteobacteria</taxon>
        <taxon>Chromatiales</taxon>
        <taxon>Sedimenticolaceae</taxon>
        <taxon>Thiolapillus</taxon>
    </lineage>
</organism>
<dbReference type="AlphaFoldDB" id="A0A7C5MXC2"/>
<dbReference type="PANTHER" id="PTHR43612:SF3">
    <property type="entry name" value="TRIFUNCTIONAL ENZYME SUBUNIT ALPHA, MITOCHONDRIAL"/>
    <property type="match status" value="1"/>
</dbReference>
<evidence type="ECO:0000256" key="7">
    <source>
        <dbReference type="ARBA" id="ARBA00023002"/>
    </source>
</evidence>
<evidence type="ECO:0000256" key="4">
    <source>
        <dbReference type="ARBA" id="ARBA00012076"/>
    </source>
</evidence>
<dbReference type="InterPro" id="IPR006180">
    <property type="entry name" value="3-OHacyl-CoA_DH_CS"/>
</dbReference>
<evidence type="ECO:0000256" key="3">
    <source>
        <dbReference type="ARBA" id="ARBA00008750"/>
    </source>
</evidence>
<keyword evidence="11" id="KW-0511">Multifunctional enzyme</keyword>
<evidence type="ECO:0000256" key="11">
    <source>
        <dbReference type="ARBA" id="ARBA00023268"/>
    </source>
</evidence>
<dbReference type="Gene3D" id="3.90.226.10">
    <property type="entry name" value="2-enoyl-CoA Hydratase, Chain A, domain 1"/>
    <property type="match status" value="1"/>
</dbReference>
<keyword evidence="9" id="KW-0443">Lipid metabolism</keyword>
<accession>A0A7C5MXC2</accession>
<keyword evidence="10" id="KW-0456">Lyase</keyword>
<dbReference type="InterPro" id="IPR050136">
    <property type="entry name" value="FA_oxidation_alpha_subunit"/>
</dbReference>
<dbReference type="SUPFAM" id="SSF51735">
    <property type="entry name" value="NAD(P)-binding Rossmann-fold domains"/>
    <property type="match status" value="1"/>
</dbReference>
<name>A0A7C5MXC2_9GAMM</name>
<comment type="catalytic activity">
    <reaction evidence="12">
        <text>a (3S)-3-hydroxyacyl-CoA + NAD(+) = a 3-oxoacyl-CoA + NADH + H(+)</text>
        <dbReference type="Rhea" id="RHEA:22432"/>
        <dbReference type="ChEBI" id="CHEBI:15378"/>
        <dbReference type="ChEBI" id="CHEBI:57318"/>
        <dbReference type="ChEBI" id="CHEBI:57540"/>
        <dbReference type="ChEBI" id="CHEBI:57945"/>
        <dbReference type="ChEBI" id="CHEBI:90726"/>
        <dbReference type="EC" id="1.1.1.35"/>
    </reaction>
</comment>
<evidence type="ECO:0000256" key="2">
    <source>
        <dbReference type="ARBA" id="ARBA00007005"/>
    </source>
</evidence>
<dbReference type="Pfam" id="PF02737">
    <property type="entry name" value="3HCDH_N"/>
    <property type="match status" value="1"/>
</dbReference>
<reference evidence="15" key="1">
    <citation type="journal article" date="2020" name="mSystems">
        <title>Genome- and Community-Level Interaction Insights into Carbon Utilization and Element Cycling Functions of Hydrothermarchaeota in Hydrothermal Sediment.</title>
        <authorList>
            <person name="Zhou Z."/>
            <person name="Liu Y."/>
            <person name="Xu W."/>
            <person name="Pan J."/>
            <person name="Luo Z.H."/>
            <person name="Li M."/>
        </authorList>
    </citation>
    <scope>NUCLEOTIDE SEQUENCE [LARGE SCALE GENOMIC DNA]</scope>
    <source>
        <strain evidence="15">HyVt-535</strain>
    </source>
</reference>
<dbReference type="SUPFAM" id="SSF52096">
    <property type="entry name" value="ClpP/crotonase"/>
    <property type="match status" value="1"/>
</dbReference>
<dbReference type="InterPro" id="IPR029045">
    <property type="entry name" value="ClpP/crotonase-like_dom_sf"/>
</dbReference>
<evidence type="ECO:0000256" key="10">
    <source>
        <dbReference type="ARBA" id="ARBA00023239"/>
    </source>
</evidence>
<dbReference type="InterPro" id="IPR001753">
    <property type="entry name" value="Enoyl-CoA_hydra/iso"/>
</dbReference>
<dbReference type="InterPro" id="IPR006176">
    <property type="entry name" value="3-OHacyl-CoA_DH_NAD-bd"/>
</dbReference>
<comment type="similarity">
    <text evidence="3">In the N-terminal section; belongs to the enoyl-CoA hydratase/isomerase family.</text>
</comment>
<dbReference type="Pfam" id="PF00725">
    <property type="entry name" value="3HCDH"/>
    <property type="match status" value="1"/>
</dbReference>
<dbReference type="SUPFAM" id="SSF48179">
    <property type="entry name" value="6-phosphogluconate dehydrogenase C-terminal domain-like"/>
    <property type="match status" value="2"/>
</dbReference>
<dbReference type="InterPro" id="IPR036291">
    <property type="entry name" value="NAD(P)-bd_dom_sf"/>
</dbReference>
<evidence type="ECO:0000256" key="5">
    <source>
        <dbReference type="ARBA" id="ARBA00022832"/>
    </source>
</evidence>
<dbReference type="UniPathway" id="UPA00659"/>
<evidence type="ECO:0000256" key="8">
    <source>
        <dbReference type="ARBA" id="ARBA00023027"/>
    </source>
</evidence>
<dbReference type="GO" id="GO:0004300">
    <property type="term" value="F:enoyl-CoA hydratase activity"/>
    <property type="evidence" value="ECO:0007669"/>
    <property type="project" value="UniProtKB-EC"/>
</dbReference>
<dbReference type="InterPro" id="IPR008927">
    <property type="entry name" value="6-PGluconate_DH-like_C_sf"/>
</dbReference>
<dbReference type="Gene3D" id="3.40.50.720">
    <property type="entry name" value="NAD(P)-binding Rossmann-like Domain"/>
    <property type="match status" value="1"/>
</dbReference>
<dbReference type="Pfam" id="PF00378">
    <property type="entry name" value="ECH_1"/>
    <property type="match status" value="1"/>
</dbReference>
<feature type="domain" description="3-hydroxyacyl-CoA dehydrogenase C-terminal" evidence="13">
    <location>
        <begin position="481"/>
        <end position="572"/>
    </location>
</feature>
<dbReference type="EC" id="4.2.1.17" evidence="4"/>
<dbReference type="InterPro" id="IPR006108">
    <property type="entry name" value="3HC_DH_C"/>
</dbReference>
<dbReference type="Gene3D" id="1.10.1040.50">
    <property type="match status" value="1"/>
</dbReference>
<evidence type="ECO:0000313" key="15">
    <source>
        <dbReference type="EMBL" id="HHH13661.1"/>
    </source>
</evidence>